<evidence type="ECO:0000313" key="2">
    <source>
        <dbReference type="Proteomes" id="UP000410492"/>
    </source>
</evidence>
<dbReference type="Proteomes" id="UP000410492">
    <property type="component" value="Unassembled WGS sequence"/>
</dbReference>
<organism evidence="1 2">
    <name type="scientific">Callosobruchus maculatus</name>
    <name type="common">Southern cowpea weevil</name>
    <name type="synonym">Pulse bruchid</name>
    <dbReference type="NCBI Taxonomy" id="64391"/>
    <lineage>
        <taxon>Eukaryota</taxon>
        <taxon>Metazoa</taxon>
        <taxon>Ecdysozoa</taxon>
        <taxon>Arthropoda</taxon>
        <taxon>Hexapoda</taxon>
        <taxon>Insecta</taxon>
        <taxon>Pterygota</taxon>
        <taxon>Neoptera</taxon>
        <taxon>Endopterygota</taxon>
        <taxon>Coleoptera</taxon>
        <taxon>Polyphaga</taxon>
        <taxon>Cucujiformia</taxon>
        <taxon>Chrysomeloidea</taxon>
        <taxon>Chrysomelidae</taxon>
        <taxon>Bruchinae</taxon>
        <taxon>Bruchini</taxon>
        <taxon>Callosobruchus</taxon>
    </lineage>
</organism>
<reference evidence="1 2" key="1">
    <citation type="submission" date="2019-01" db="EMBL/GenBank/DDBJ databases">
        <authorList>
            <person name="Sayadi A."/>
        </authorList>
    </citation>
    <scope>NUCLEOTIDE SEQUENCE [LARGE SCALE GENOMIC DNA]</scope>
</reference>
<name>A0A653C560_CALMS</name>
<dbReference type="EMBL" id="CAACVG010006934">
    <property type="protein sequence ID" value="VEN42643.1"/>
    <property type="molecule type" value="Genomic_DNA"/>
</dbReference>
<keyword evidence="2" id="KW-1185">Reference proteome</keyword>
<accession>A0A653C560</accession>
<gene>
    <name evidence="1" type="ORF">CALMAC_LOCUS6052</name>
</gene>
<dbReference type="AlphaFoldDB" id="A0A653C560"/>
<evidence type="ECO:0000313" key="1">
    <source>
        <dbReference type="EMBL" id="VEN42643.1"/>
    </source>
</evidence>
<protein>
    <submittedName>
        <fullName evidence="1">Uncharacterized protein</fullName>
    </submittedName>
</protein>
<proteinExistence type="predicted"/>
<sequence>MALWLLQPLTYHRVICLQRTT</sequence>
<dbReference type="OrthoDB" id="10335706at2759"/>
<feature type="non-terminal residue" evidence="1">
    <location>
        <position position="21"/>
    </location>
</feature>